<name>A0A1G1X5K5_9BACT</name>
<evidence type="ECO:0000313" key="2">
    <source>
        <dbReference type="EMBL" id="OGY35269.1"/>
    </source>
</evidence>
<gene>
    <name evidence="2" type="ORF">A3D99_01210</name>
</gene>
<evidence type="ECO:0008006" key="4">
    <source>
        <dbReference type="Google" id="ProtNLM"/>
    </source>
</evidence>
<protein>
    <recommendedName>
        <fullName evidence="4">Polymerase nucleotidyl transferase domain-containing protein</fullName>
    </recommendedName>
</protein>
<organism evidence="2 3">
    <name type="scientific">Candidatus Andersenbacteria bacterium RIFCSPHIGHO2_12_FULL_45_11</name>
    <dbReference type="NCBI Taxonomy" id="1797281"/>
    <lineage>
        <taxon>Bacteria</taxon>
        <taxon>Candidatus Anderseniibacteriota</taxon>
    </lineage>
</organism>
<comment type="caution">
    <text evidence="2">The sequence shown here is derived from an EMBL/GenBank/DDBJ whole genome shotgun (WGS) entry which is preliminary data.</text>
</comment>
<proteinExistence type="predicted"/>
<dbReference type="Proteomes" id="UP000177528">
    <property type="component" value="Unassembled WGS sequence"/>
</dbReference>
<evidence type="ECO:0000313" key="3">
    <source>
        <dbReference type="Proteomes" id="UP000177528"/>
    </source>
</evidence>
<feature type="region of interest" description="Disordered" evidence="1">
    <location>
        <begin position="1"/>
        <end position="31"/>
    </location>
</feature>
<dbReference type="AlphaFoldDB" id="A0A1G1X5K5"/>
<sequence>MRDSYLTPASPSKGEEPTSNPPPYEGGVRGGSSQLEQSIFDTIRFFDLYEMPVTVTQIWEHLVVSSSGYDHHPSLQEVQHALAFNSWLVERIGSQWGYYFLSGKQHLVRVRLTRHAIAQQKWKIMLRCAPFLAWLPFVRGLAGSGSLAIDNTKDSSDLDVLVITQQGRIWTARLLLLLVSGLLGRRRRYYDRNAPDMVCLNHYVAQGSIPVSTEIQNVAMAMQYACLVPIYGDYAVRKFMQRNAFWIDQHVRMPVHPDVRHAYTIVPSGIARFLKREMESLLSEPLGDYIEEMAEYFQRWMVRRHQDFSRPGRIALSSSELAFHPDTKMPAIVQAFEK</sequence>
<dbReference type="EMBL" id="MHHR01000002">
    <property type="protein sequence ID" value="OGY35269.1"/>
    <property type="molecule type" value="Genomic_DNA"/>
</dbReference>
<reference evidence="2 3" key="1">
    <citation type="journal article" date="2016" name="Nat. Commun.">
        <title>Thousands of microbial genomes shed light on interconnected biogeochemical processes in an aquifer system.</title>
        <authorList>
            <person name="Anantharaman K."/>
            <person name="Brown C.T."/>
            <person name="Hug L.A."/>
            <person name="Sharon I."/>
            <person name="Castelle C.J."/>
            <person name="Probst A.J."/>
            <person name="Thomas B.C."/>
            <person name="Singh A."/>
            <person name="Wilkins M.J."/>
            <person name="Karaoz U."/>
            <person name="Brodie E.L."/>
            <person name="Williams K.H."/>
            <person name="Hubbard S.S."/>
            <person name="Banfield J.F."/>
        </authorList>
    </citation>
    <scope>NUCLEOTIDE SEQUENCE [LARGE SCALE GENOMIC DNA]</scope>
</reference>
<accession>A0A1G1X5K5</accession>
<evidence type="ECO:0000256" key="1">
    <source>
        <dbReference type="SAM" id="MobiDB-lite"/>
    </source>
</evidence>